<dbReference type="AlphaFoldDB" id="A0A699J1Q3"/>
<gene>
    <name evidence="1" type="ORF">Tci_576459</name>
</gene>
<proteinExistence type="predicted"/>
<name>A0A699J1Q3_TANCI</name>
<sequence>RGGSSFTFTFFNLPEGAEFVLEAEELLLPLAGAEDGSFNVIPFKVSTLNMDFDFKIDLTVFGPEPGSAPSNFFSGRRGVLHT</sequence>
<feature type="non-terminal residue" evidence="1">
    <location>
        <position position="1"/>
    </location>
</feature>
<comment type="caution">
    <text evidence="1">The sequence shown here is derived from an EMBL/GenBank/DDBJ whole genome shotgun (WGS) entry which is preliminary data.</text>
</comment>
<evidence type="ECO:0000313" key="1">
    <source>
        <dbReference type="EMBL" id="GFA04487.1"/>
    </source>
</evidence>
<protein>
    <submittedName>
        <fullName evidence="1">Uncharacterized protein</fullName>
    </submittedName>
</protein>
<dbReference type="EMBL" id="BKCJ010360464">
    <property type="protein sequence ID" value="GFA04487.1"/>
    <property type="molecule type" value="Genomic_DNA"/>
</dbReference>
<accession>A0A699J1Q3</accession>
<organism evidence="1">
    <name type="scientific">Tanacetum cinerariifolium</name>
    <name type="common">Dalmatian daisy</name>
    <name type="synonym">Chrysanthemum cinerariifolium</name>
    <dbReference type="NCBI Taxonomy" id="118510"/>
    <lineage>
        <taxon>Eukaryota</taxon>
        <taxon>Viridiplantae</taxon>
        <taxon>Streptophyta</taxon>
        <taxon>Embryophyta</taxon>
        <taxon>Tracheophyta</taxon>
        <taxon>Spermatophyta</taxon>
        <taxon>Magnoliopsida</taxon>
        <taxon>eudicotyledons</taxon>
        <taxon>Gunneridae</taxon>
        <taxon>Pentapetalae</taxon>
        <taxon>asterids</taxon>
        <taxon>campanulids</taxon>
        <taxon>Asterales</taxon>
        <taxon>Asteraceae</taxon>
        <taxon>Asteroideae</taxon>
        <taxon>Anthemideae</taxon>
        <taxon>Anthemidinae</taxon>
        <taxon>Tanacetum</taxon>
    </lineage>
</organism>
<reference evidence="1" key="1">
    <citation type="journal article" date="2019" name="Sci. Rep.">
        <title>Draft genome of Tanacetum cinerariifolium, the natural source of mosquito coil.</title>
        <authorList>
            <person name="Yamashiro T."/>
            <person name="Shiraishi A."/>
            <person name="Satake H."/>
            <person name="Nakayama K."/>
        </authorList>
    </citation>
    <scope>NUCLEOTIDE SEQUENCE</scope>
</reference>